<protein>
    <submittedName>
        <fullName evidence="1">Uncharacterized protein</fullName>
    </submittedName>
</protein>
<dbReference type="EMBL" id="AMZH03020185">
    <property type="protein sequence ID" value="RRT39434.1"/>
    <property type="molecule type" value="Genomic_DNA"/>
</dbReference>
<comment type="caution">
    <text evidence="1">The sequence shown here is derived from an EMBL/GenBank/DDBJ whole genome shotgun (WGS) entry which is preliminary data.</text>
</comment>
<evidence type="ECO:0000313" key="1">
    <source>
        <dbReference type="EMBL" id="RRT39434.1"/>
    </source>
</evidence>
<reference evidence="1 2" key="1">
    <citation type="journal article" date="2014" name="Agronomy (Basel)">
        <title>A Draft Genome Sequence for Ensete ventricosum, the Drought-Tolerant Tree Against Hunger.</title>
        <authorList>
            <person name="Harrison J."/>
            <person name="Moore K.A."/>
            <person name="Paszkiewicz K."/>
            <person name="Jones T."/>
            <person name="Grant M."/>
            <person name="Ambacheew D."/>
            <person name="Muzemil S."/>
            <person name="Studholme D.J."/>
        </authorList>
    </citation>
    <scope>NUCLEOTIDE SEQUENCE [LARGE SCALE GENOMIC DNA]</scope>
</reference>
<gene>
    <name evidence="1" type="ORF">B296_00041908</name>
</gene>
<proteinExistence type="predicted"/>
<dbReference type="Proteomes" id="UP000287651">
    <property type="component" value="Unassembled WGS sequence"/>
</dbReference>
<dbReference type="AlphaFoldDB" id="A0A426XJ11"/>
<evidence type="ECO:0000313" key="2">
    <source>
        <dbReference type="Proteomes" id="UP000287651"/>
    </source>
</evidence>
<sequence>MLVCPVEVNYESGEPNRVSYDNFPAAISANHSHCPPPPIHCSNPLLPLPAGLHRYLPLLPTTVANPCHSNRPKRRGACCLLPSAVAVLTTAIRCYLPPSSPLTILAAAHRSPSIGRRLPLFTSALSLGRLFLRRPPLFFSSRQPSPLLINHRQPNPCHYRHRPALCRNPRRTLLRCRCQPPASLLSSSRKSSSSLLPPIAPSRALLCRTPRCCLPPMPPCHCHRPALGSVQPAVTRPSSLPPLPQRCRAQQRCCCCLPATLSCYRSPRRTAATLFLPPLPAAAFTAPFALLTLPACRSSAAVATPSSAAQPPLPSLLPHLPPPLLPCFLLPLLAAAAFLLNRSLTCHVVASLSPAPALTAANRLCPPLADADNLVTVKSYYIYNICP</sequence>
<accession>A0A426XJ11</accession>
<name>A0A426XJ11_ENSVE</name>
<organism evidence="1 2">
    <name type="scientific">Ensete ventricosum</name>
    <name type="common">Abyssinian banana</name>
    <name type="synonym">Musa ensete</name>
    <dbReference type="NCBI Taxonomy" id="4639"/>
    <lineage>
        <taxon>Eukaryota</taxon>
        <taxon>Viridiplantae</taxon>
        <taxon>Streptophyta</taxon>
        <taxon>Embryophyta</taxon>
        <taxon>Tracheophyta</taxon>
        <taxon>Spermatophyta</taxon>
        <taxon>Magnoliopsida</taxon>
        <taxon>Liliopsida</taxon>
        <taxon>Zingiberales</taxon>
        <taxon>Musaceae</taxon>
        <taxon>Ensete</taxon>
    </lineage>
</organism>